<evidence type="ECO:0000256" key="1">
    <source>
        <dbReference type="SAM" id="Phobius"/>
    </source>
</evidence>
<protein>
    <submittedName>
        <fullName evidence="2">Uncharacterized protein</fullName>
    </submittedName>
</protein>
<dbReference type="RefSeq" id="WP_115991124.1">
    <property type="nucleotide sequence ID" value="NZ_QRDY01000001.1"/>
</dbReference>
<dbReference type="AlphaFoldDB" id="A0A3D9IX04"/>
<evidence type="ECO:0000313" key="2">
    <source>
        <dbReference type="EMBL" id="RED66184.1"/>
    </source>
</evidence>
<comment type="caution">
    <text evidence="2">The sequence shown here is derived from an EMBL/GenBank/DDBJ whole genome shotgun (WGS) entry which is preliminary data.</text>
</comment>
<keyword evidence="1" id="KW-0472">Membrane</keyword>
<dbReference type="OrthoDB" id="2664992at2"/>
<dbReference type="Proteomes" id="UP000256869">
    <property type="component" value="Unassembled WGS sequence"/>
</dbReference>
<sequence>MDKFTKVHETQPDKPIVPNDANVDNLLAGYQKIEAGGPIRKIDFQAMPAPVRYFGYFFFTVIIVAVLFFIGISIFK</sequence>
<name>A0A3D9IX04_9BACL</name>
<proteinExistence type="predicted"/>
<organism evidence="2 3">
    <name type="scientific">Cohnella lupini</name>
    <dbReference type="NCBI Taxonomy" id="1294267"/>
    <lineage>
        <taxon>Bacteria</taxon>
        <taxon>Bacillati</taxon>
        <taxon>Bacillota</taxon>
        <taxon>Bacilli</taxon>
        <taxon>Bacillales</taxon>
        <taxon>Paenibacillaceae</taxon>
        <taxon>Cohnella</taxon>
    </lineage>
</organism>
<keyword evidence="1" id="KW-1133">Transmembrane helix</keyword>
<accession>A0A3D9IX04</accession>
<gene>
    <name evidence="2" type="ORF">DFP95_101682</name>
</gene>
<keyword evidence="3" id="KW-1185">Reference proteome</keyword>
<keyword evidence="1" id="KW-0812">Transmembrane</keyword>
<dbReference type="EMBL" id="QRDY01000001">
    <property type="protein sequence ID" value="RED66184.1"/>
    <property type="molecule type" value="Genomic_DNA"/>
</dbReference>
<feature type="transmembrane region" description="Helical" evidence="1">
    <location>
        <begin position="53"/>
        <end position="75"/>
    </location>
</feature>
<reference evidence="2 3" key="1">
    <citation type="submission" date="2018-07" db="EMBL/GenBank/DDBJ databases">
        <title>Genomic Encyclopedia of Type Strains, Phase III (KMG-III): the genomes of soil and plant-associated and newly described type strains.</title>
        <authorList>
            <person name="Whitman W."/>
        </authorList>
    </citation>
    <scope>NUCLEOTIDE SEQUENCE [LARGE SCALE GENOMIC DNA]</scope>
    <source>
        <strain evidence="2 3">CECT 8236</strain>
    </source>
</reference>
<evidence type="ECO:0000313" key="3">
    <source>
        <dbReference type="Proteomes" id="UP000256869"/>
    </source>
</evidence>